<dbReference type="EMBL" id="JAGPXF010000005">
    <property type="protein sequence ID" value="KAH7241602.1"/>
    <property type="molecule type" value="Genomic_DNA"/>
</dbReference>
<evidence type="ECO:0000256" key="1">
    <source>
        <dbReference type="SAM" id="SignalP"/>
    </source>
</evidence>
<sequence>MPPKCPRSTTCLTSWVLVLLSLRESGLRGGTATEAELALAGKNSRIEPVGPSLRLGVPGLLSRHVLKRLVLPLLSGPHL</sequence>
<keyword evidence="3" id="KW-1185">Reference proteome</keyword>
<keyword evidence="1" id="KW-0732">Signal</keyword>
<evidence type="ECO:0008006" key="4">
    <source>
        <dbReference type="Google" id="ProtNLM"/>
    </source>
</evidence>
<organism evidence="2 3">
    <name type="scientific">Fusarium tricinctum</name>
    <dbReference type="NCBI Taxonomy" id="61284"/>
    <lineage>
        <taxon>Eukaryota</taxon>
        <taxon>Fungi</taxon>
        <taxon>Dikarya</taxon>
        <taxon>Ascomycota</taxon>
        <taxon>Pezizomycotina</taxon>
        <taxon>Sordariomycetes</taxon>
        <taxon>Hypocreomycetidae</taxon>
        <taxon>Hypocreales</taxon>
        <taxon>Nectriaceae</taxon>
        <taxon>Fusarium</taxon>
        <taxon>Fusarium tricinctum species complex</taxon>
    </lineage>
</organism>
<comment type="caution">
    <text evidence="2">The sequence shown here is derived from an EMBL/GenBank/DDBJ whole genome shotgun (WGS) entry which is preliminary data.</text>
</comment>
<feature type="signal peptide" evidence="1">
    <location>
        <begin position="1"/>
        <end position="28"/>
    </location>
</feature>
<evidence type="ECO:0000313" key="2">
    <source>
        <dbReference type="EMBL" id="KAH7241602.1"/>
    </source>
</evidence>
<proteinExistence type="predicted"/>
<reference evidence="2" key="1">
    <citation type="journal article" date="2021" name="Nat. Commun.">
        <title>Genetic determinants of endophytism in the Arabidopsis root mycobiome.</title>
        <authorList>
            <person name="Mesny F."/>
            <person name="Miyauchi S."/>
            <person name="Thiergart T."/>
            <person name="Pickel B."/>
            <person name="Atanasova L."/>
            <person name="Karlsson M."/>
            <person name="Huettel B."/>
            <person name="Barry K.W."/>
            <person name="Haridas S."/>
            <person name="Chen C."/>
            <person name="Bauer D."/>
            <person name="Andreopoulos W."/>
            <person name="Pangilinan J."/>
            <person name="LaButti K."/>
            <person name="Riley R."/>
            <person name="Lipzen A."/>
            <person name="Clum A."/>
            <person name="Drula E."/>
            <person name="Henrissat B."/>
            <person name="Kohler A."/>
            <person name="Grigoriev I.V."/>
            <person name="Martin F.M."/>
            <person name="Hacquard S."/>
        </authorList>
    </citation>
    <scope>NUCLEOTIDE SEQUENCE</scope>
    <source>
        <strain evidence="2">MPI-SDFR-AT-0068</strain>
    </source>
</reference>
<feature type="chain" id="PRO_5035453428" description="Secreted protein" evidence="1">
    <location>
        <begin position="29"/>
        <end position="79"/>
    </location>
</feature>
<gene>
    <name evidence="2" type="ORF">BKA59DRAFT_478868</name>
</gene>
<name>A0A8K0RTJ1_9HYPO</name>
<dbReference type="AlphaFoldDB" id="A0A8K0RTJ1"/>
<accession>A0A8K0RTJ1</accession>
<protein>
    <recommendedName>
        <fullName evidence="4">Secreted protein</fullName>
    </recommendedName>
</protein>
<evidence type="ECO:0000313" key="3">
    <source>
        <dbReference type="Proteomes" id="UP000813427"/>
    </source>
</evidence>
<dbReference type="Proteomes" id="UP000813427">
    <property type="component" value="Unassembled WGS sequence"/>
</dbReference>